<name>A0ABU4GBQ8_9BACL</name>
<feature type="coiled-coil region" evidence="1">
    <location>
        <begin position="238"/>
        <end position="279"/>
    </location>
</feature>
<dbReference type="RefSeq" id="WP_317944385.1">
    <property type="nucleotide sequence ID" value="NZ_JAUBDI010000010.1"/>
</dbReference>
<evidence type="ECO:0000313" key="2">
    <source>
        <dbReference type="EMBL" id="MDW0113807.1"/>
    </source>
</evidence>
<keyword evidence="3" id="KW-1185">Reference proteome</keyword>
<comment type="caution">
    <text evidence="2">The sequence shown here is derived from an EMBL/GenBank/DDBJ whole genome shotgun (WGS) entry which is preliminary data.</text>
</comment>
<reference evidence="2 3" key="1">
    <citation type="submission" date="2023-06" db="EMBL/GenBank/DDBJ databases">
        <title>Sporosarcina sp. nov., isolated from Korean traditional fermented seafood 'Jeotgal'.</title>
        <authorList>
            <person name="Yang A.I."/>
            <person name="Shin N.-R."/>
        </authorList>
    </citation>
    <scope>NUCLEOTIDE SEQUENCE [LARGE SCALE GENOMIC DNA]</scope>
    <source>
        <strain evidence="2 3">KCTC13119</strain>
    </source>
</reference>
<evidence type="ECO:0000256" key="1">
    <source>
        <dbReference type="SAM" id="Coils"/>
    </source>
</evidence>
<evidence type="ECO:0000313" key="3">
    <source>
        <dbReference type="Proteomes" id="UP001282284"/>
    </source>
</evidence>
<keyword evidence="1" id="KW-0175">Coiled coil</keyword>
<feature type="coiled-coil region" evidence="1">
    <location>
        <begin position="404"/>
        <end position="449"/>
    </location>
</feature>
<gene>
    <name evidence="2" type="ORF">QT711_11470</name>
</gene>
<proteinExistence type="predicted"/>
<feature type="coiled-coil region" evidence="1">
    <location>
        <begin position="478"/>
        <end position="533"/>
    </location>
</feature>
<dbReference type="Proteomes" id="UP001282284">
    <property type="component" value="Unassembled WGS sequence"/>
</dbReference>
<dbReference type="EMBL" id="JAUBDI010000010">
    <property type="protein sequence ID" value="MDW0113807.1"/>
    <property type="molecule type" value="Genomic_DNA"/>
</dbReference>
<dbReference type="PANTHER" id="PTHR32182">
    <property type="entry name" value="DNA REPLICATION AND REPAIR PROTEIN RECF"/>
    <property type="match status" value="1"/>
</dbReference>
<dbReference type="SUPFAM" id="SSF52540">
    <property type="entry name" value="P-loop containing nucleoside triphosphate hydrolases"/>
    <property type="match status" value="1"/>
</dbReference>
<dbReference type="InterPro" id="IPR027417">
    <property type="entry name" value="P-loop_NTPase"/>
</dbReference>
<accession>A0ABU4GBQ8</accession>
<dbReference type="Gene3D" id="3.40.50.300">
    <property type="entry name" value="P-loop containing nucleotide triphosphate hydrolases"/>
    <property type="match status" value="1"/>
</dbReference>
<evidence type="ECO:0008006" key="4">
    <source>
        <dbReference type="Google" id="ProtNLM"/>
    </source>
</evidence>
<dbReference type="PANTHER" id="PTHR32182:SF22">
    <property type="entry name" value="ATP-DEPENDENT ENDONUCLEASE, OLD FAMILY-RELATED"/>
    <property type="match status" value="1"/>
</dbReference>
<protein>
    <recommendedName>
        <fullName evidence="4">AAA domain-containing protein</fullName>
    </recommendedName>
</protein>
<organism evidence="2 3">
    <name type="scientific">Sporosarcina saromensis</name>
    <dbReference type="NCBI Taxonomy" id="359365"/>
    <lineage>
        <taxon>Bacteria</taxon>
        <taxon>Bacillati</taxon>
        <taxon>Bacillota</taxon>
        <taxon>Bacilli</taxon>
        <taxon>Bacillales</taxon>
        <taxon>Caryophanaceae</taxon>
        <taxon>Sporosarcina</taxon>
    </lineage>
</organism>
<sequence length="717" mass="81178">MIKEIVIKNMKGQTTSQSLTGKNILIGKNGSGKTTRIQGLGLAMLGNVPGQAKTSAANFKFATGDEMVVGLKLDGFEFTRSFTRDEKFNSKTGERTVSIKEGISVSPGKGERTVTQKKDRILQEIGNFPVAMDFNEFLKLSDAKRRDFIYSLSPIDSTSWDKQKLTDYLLEKMLSPTLGESNEELYSITKELITEALEEFKDGLDIHEGLQSMLDWTAGELSYWRRKQSDSQGAVRQMSEMKNQLLETDRNIAEAKKELEELQSNLIEVEKKISADTEKKRVIDQRLERIEAIKKEIQIINETKIQTNTEQLDKEIAALTASIPLPLNVEEKITPIDKKLGELHSQQFEQQQKVHAVREQIMDIQANVQTLDSTLRRVGEMAGMCVISPMISCPKDFTGFDDYVDNKKKQADEALQKLQEEYALQDKKMKSLHEQAAELESQKAAVFTEAQKIHSHREEIAEKVKVKEVERRNILALIDRKDNKLLALNEELDKLMNQKSEPIGDLSIMQKQAEGTRSRIVELRAQVEEKEKSKHTLILMNENVLQNNEAEYKASAAKSLQEYLGPKGVQGELVKEILEPIRMQIEENLKLMNFQQIPYFETESESGKELFEFGWLNERGHRVNFDALSTGQQTAYLAAMMMTIIDRAQPKLKILAIDNVNHLDKENFQMVVNGLNGLAHKVDNIILAGALEYSFEADGWQVDDLSKGDVANANKSA</sequence>